<dbReference type="EMBL" id="CADCTX010000902">
    <property type="protein sequence ID" value="CAA9357910.1"/>
    <property type="molecule type" value="Genomic_DNA"/>
</dbReference>
<evidence type="ECO:0000313" key="2">
    <source>
        <dbReference type="EMBL" id="CAA9357910.1"/>
    </source>
</evidence>
<feature type="compositionally biased region" description="Pro residues" evidence="1">
    <location>
        <begin position="1"/>
        <end position="12"/>
    </location>
</feature>
<dbReference type="Gene3D" id="2.160.20.10">
    <property type="entry name" value="Single-stranded right-handed beta-helix, Pectin lyase-like"/>
    <property type="match status" value="1"/>
</dbReference>
<name>A0A6J4MFG3_9BACT</name>
<reference evidence="2" key="1">
    <citation type="submission" date="2020-02" db="EMBL/GenBank/DDBJ databases">
        <authorList>
            <person name="Meier V. D."/>
        </authorList>
    </citation>
    <scope>NUCLEOTIDE SEQUENCE</scope>
    <source>
        <strain evidence="2">AVDCRST_MAG40</strain>
    </source>
</reference>
<dbReference type="AlphaFoldDB" id="A0A6J4MFG3"/>
<dbReference type="InterPro" id="IPR012334">
    <property type="entry name" value="Pectin_lyas_fold"/>
</dbReference>
<evidence type="ECO:0000256" key="1">
    <source>
        <dbReference type="SAM" id="MobiDB-lite"/>
    </source>
</evidence>
<sequence length="520" mass="54054">PARPSDPAPAPSSAPLSPTDPVGAAELPRTRVSVDYVVPTGRTITVNAGGDFQAALNAAQAGDQIVLEAGATFIGNFELPNKGDIGQPITVRSSALNAGLPGPGTRVSPANAGAMPKILTPNVAAALRTTPGTRGWQLVGLEISAAPSAPFVYALVSFGDVGSSQSSLGQVPGRIVLDRSYVHGRDGYSVLRCVALNSAATAVVNSYLQYCHMAGGESQAIAGWNGPGPFRIENNYLEASTEVITLGGSDPSVANLVPSDIEIRRNHITRPMSWQGRWGVKNLIEFKMGQRVLIQGNVIENNWVDQQVGFAMLFWSVNQDGNAPWAVTRDITIRDNVIRNTAQVLNIAAKGGNPSPSTSRISVANNLMYRVGAAALGGGGRGIQILGNVSDVYIARNSLFATSHTMMLDGGPMQNLRIVDNVLGRTDWGIFGAEGVGEGTRAFDRYAPAWAFSGNAMIGASASIYPAGNLYPASASDIGVGSLAAGDYNLGSYGPQATVNGRPAGVDFGALVAQTAGVVR</sequence>
<feature type="region of interest" description="Disordered" evidence="1">
    <location>
        <begin position="1"/>
        <end position="27"/>
    </location>
</feature>
<accession>A0A6J4MFG3</accession>
<protein>
    <submittedName>
        <fullName evidence="2">Uncharacterized protein</fullName>
    </submittedName>
</protein>
<dbReference type="InterPro" id="IPR011050">
    <property type="entry name" value="Pectin_lyase_fold/virulence"/>
</dbReference>
<gene>
    <name evidence="2" type="ORF">AVDCRST_MAG40-3281</name>
</gene>
<dbReference type="SUPFAM" id="SSF51126">
    <property type="entry name" value="Pectin lyase-like"/>
    <property type="match status" value="1"/>
</dbReference>
<feature type="non-terminal residue" evidence="2">
    <location>
        <position position="1"/>
    </location>
</feature>
<proteinExistence type="predicted"/>
<organism evidence="2">
    <name type="scientific">uncultured Gemmatimonadaceae bacterium</name>
    <dbReference type="NCBI Taxonomy" id="246130"/>
    <lineage>
        <taxon>Bacteria</taxon>
        <taxon>Pseudomonadati</taxon>
        <taxon>Gemmatimonadota</taxon>
        <taxon>Gemmatimonadia</taxon>
        <taxon>Gemmatimonadales</taxon>
        <taxon>Gemmatimonadaceae</taxon>
        <taxon>environmental samples</taxon>
    </lineage>
</organism>